<dbReference type="InterPro" id="IPR013344">
    <property type="entry name" value="RNR_NrdJ/NrdZ"/>
</dbReference>
<evidence type="ECO:0000256" key="8">
    <source>
        <dbReference type="ARBA" id="ARBA00023002"/>
    </source>
</evidence>
<dbReference type="Gene3D" id="3.20.70.20">
    <property type="match status" value="1"/>
</dbReference>
<dbReference type="GO" id="GO:0031419">
    <property type="term" value="F:cobalamin binding"/>
    <property type="evidence" value="ECO:0007669"/>
    <property type="project" value="UniProtKB-KW"/>
</dbReference>
<comment type="function">
    <text evidence="11 13">Catalyzes the reduction of ribonucleotides to deoxyribonucleotides. May function to provide a pool of deoxyribonucleotide precursors for DNA repair during oxygen limitation and/or for immediate growth after restoration of oxygen.</text>
</comment>
<dbReference type="GO" id="GO:0050897">
    <property type="term" value="F:cobalt ion binding"/>
    <property type="evidence" value="ECO:0007669"/>
    <property type="project" value="InterPro"/>
</dbReference>
<feature type="domain" description="TSCPD" evidence="17">
    <location>
        <begin position="885"/>
        <end position="985"/>
    </location>
</feature>
<dbReference type="SUPFAM" id="SSF51998">
    <property type="entry name" value="PFL-like glycyl radical enzymes"/>
    <property type="match status" value="1"/>
</dbReference>
<evidence type="ECO:0000259" key="17">
    <source>
        <dbReference type="Pfam" id="PF12637"/>
    </source>
</evidence>
<sequence length="1138" mass="122131">MAEATRKAVRTASPLGTVANDAGHSPSGAVAPEALSTKSPAHSALRFPRYFSKSTISPYDEVQWEHRIAAITDAGGKTIFEQKDVEIPVDWSMTATNIVASKYLHGPLNTPERESGVRALVGRVAETIRDWGLNGGYFATPEDAAIFHDELVHLLVTQKVAFNSPVWFNVGCDRLEPKSDAQNWHWNPHTCGVEFSVTGYRTPQCSACFINAVDDSLDSILTLAKTEGMLFKWGSGTGTNLSSIRGSMEQLSGGGTASGPLSFMRGFDAFAGVIKSGGKTRRAAKMVILNVDHPDIVDFIECKAKEEAKAWALMREGYDGSSGPDSEAYSSIFFQNANNSVRVTDEFMRAVEKDAEFTTHTVKDHNIVKTYRARDIMKKIAEATWQCGDPGMQYDTTINRWHTSKNTARINASNPCSEYMFLDNSACNLASFNLLKFVTPAGTFDIQAYRNAIDIMITAMDILVDNSGYPTEAIAKNSHDYRPLGLGYANLGALLMAFGLPYDSDAGRDFAATLTAIMCGEAYLQSSRVAEKCPPLASATPLTASVEHEGGACPGFYVNREPFLDVIRMHRAEVNHIGKSKNSAEPFVVPQLDELIAASRDCWDQALAHGEKHGYRNSQVTVLAPTGTIGFMMDCDTTGIEPDLALVKYKKLVGGGMIKIVNNTVPGALFKLGYNNDQVDAIVSYIDATGTIEGAPGIKAEHLAVFDCSFKPSKGTRSIHYMGHVKMMAATQPFLSGAISKTVNLPHDCSLDDIAEAYLESWRLGLKAVAVYRDGSKGAQPLNVSDGNKAKEITRENPVLDQAADRVLAALSSGKPATEADLKALEAKISEKIEVTAKSVVDAAGAFTAALASLVTGTRSGSPSAQDQDLNAPPRTVRHRLPEERASLTHKFGIAGHEGYITVGLYPNGQPGEIFIKMAKEGSTVSGLMDSFATATSLALQHGVPLKVLCEKFAHSRFEPSGWTGNEQIGFAKSIMDYIFRWLQLRFLSGHQLSLFAGLTGGAASAASPSATLGASSAASSSFALPSEAERSEAQRPAQWKDLQFSPEQHSSTRGMGATSAPQSGILPEVGAGSSSLTANSSSLMPSVEDRGIYHAADAMRDMYDMGDAPSCHTCGAIMVRNGSCYRCMSCGSTSGCS</sequence>
<evidence type="ECO:0000256" key="9">
    <source>
        <dbReference type="ARBA" id="ARBA00023157"/>
    </source>
</evidence>
<dbReference type="OrthoDB" id="9762933at2"/>
<dbReference type="Pfam" id="PF12637">
    <property type="entry name" value="TSCPD"/>
    <property type="match status" value="1"/>
</dbReference>
<dbReference type="GO" id="GO:0004748">
    <property type="term" value="F:ribonucleoside-diphosphate reductase activity, thioredoxin disulfide as acceptor"/>
    <property type="evidence" value="ECO:0007669"/>
    <property type="project" value="UniProtKB-EC"/>
</dbReference>
<dbReference type="NCBIfam" id="TIGR02504">
    <property type="entry name" value="NrdJ_Z"/>
    <property type="match status" value="1"/>
</dbReference>
<evidence type="ECO:0000259" key="16">
    <source>
        <dbReference type="Pfam" id="PF08471"/>
    </source>
</evidence>
<dbReference type="Proteomes" id="UP000264702">
    <property type="component" value="Unassembled WGS sequence"/>
</dbReference>
<comment type="cofactor">
    <cofactor evidence="1 13">
        <name>adenosylcob(III)alamin</name>
        <dbReference type="ChEBI" id="CHEBI:18408"/>
    </cofactor>
</comment>
<dbReference type="CDD" id="cd02888">
    <property type="entry name" value="RNR_II_dimer"/>
    <property type="match status" value="1"/>
</dbReference>
<evidence type="ECO:0000256" key="1">
    <source>
        <dbReference type="ARBA" id="ARBA00001922"/>
    </source>
</evidence>
<keyword evidence="19" id="KW-1185">Reference proteome</keyword>
<feature type="domain" description="Ribonucleotide reductase large subunit C-terminal" evidence="15">
    <location>
        <begin position="206"/>
        <end position="772"/>
    </location>
</feature>
<keyword evidence="8 13" id="KW-0560">Oxidoreductase</keyword>
<organism evidence="18 19">
    <name type="scientific">Paracidobacterium acidisoli</name>
    <dbReference type="NCBI Taxonomy" id="2303751"/>
    <lineage>
        <taxon>Bacteria</taxon>
        <taxon>Pseudomonadati</taxon>
        <taxon>Acidobacteriota</taxon>
        <taxon>Terriglobia</taxon>
        <taxon>Terriglobales</taxon>
        <taxon>Acidobacteriaceae</taxon>
        <taxon>Paracidobacterium</taxon>
    </lineage>
</organism>
<feature type="region of interest" description="Disordered" evidence="14">
    <location>
        <begin position="1024"/>
        <end position="1084"/>
    </location>
</feature>
<evidence type="ECO:0000256" key="6">
    <source>
        <dbReference type="ARBA" id="ARBA00022634"/>
    </source>
</evidence>
<keyword evidence="9" id="KW-1015">Disulfide bond</keyword>
<feature type="domain" description="Ribonucleotide reductase class II vitamin B12-dependent N-terminal" evidence="16">
    <location>
        <begin position="67"/>
        <end position="158"/>
    </location>
</feature>
<evidence type="ECO:0000313" key="18">
    <source>
        <dbReference type="EMBL" id="RFU17188.1"/>
    </source>
</evidence>
<dbReference type="PANTHER" id="PTHR43371">
    <property type="entry name" value="VITAMIN B12-DEPENDENT RIBONUCLEOTIDE REDUCTASE"/>
    <property type="match status" value="1"/>
</dbReference>
<evidence type="ECO:0000256" key="5">
    <source>
        <dbReference type="ARBA" id="ARBA00022628"/>
    </source>
</evidence>
<evidence type="ECO:0000256" key="12">
    <source>
        <dbReference type="ARBA" id="ARBA00047754"/>
    </source>
</evidence>
<dbReference type="PANTHER" id="PTHR43371:SF1">
    <property type="entry name" value="RIBONUCLEOSIDE-DIPHOSPHATE REDUCTASE"/>
    <property type="match status" value="1"/>
</dbReference>
<evidence type="ECO:0000256" key="11">
    <source>
        <dbReference type="ARBA" id="ARBA00025437"/>
    </source>
</evidence>
<dbReference type="PRINTS" id="PR01183">
    <property type="entry name" value="RIBORDTASEM1"/>
</dbReference>
<dbReference type="InterPro" id="IPR000788">
    <property type="entry name" value="RNR_lg_C"/>
</dbReference>
<evidence type="ECO:0000256" key="14">
    <source>
        <dbReference type="SAM" id="MobiDB-lite"/>
    </source>
</evidence>
<dbReference type="InterPro" id="IPR050862">
    <property type="entry name" value="RdRp_reductase_class-2"/>
</dbReference>
<evidence type="ECO:0000259" key="15">
    <source>
        <dbReference type="Pfam" id="PF02867"/>
    </source>
</evidence>
<name>A0A372IQM6_9BACT</name>
<keyword evidence="7 13" id="KW-0547">Nucleotide-binding</keyword>
<dbReference type="GO" id="GO:0071897">
    <property type="term" value="P:DNA biosynthetic process"/>
    <property type="evidence" value="ECO:0007669"/>
    <property type="project" value="UniProtKB-KW"/>
</dbReference>
<accession>A0A372IQM6</accession>
<dbReference type="Pfam" id="PF08471">
    <property type="entry name" value="Ribonuc_red_2_N"/>
    <property type="match status" value="1"/>
</dbReference>
<evidence type="ECO:0000313" key="19">
    <source>
        <dbReference type="Proteomes" id="UP000264702"/>
    </source>
</evidence>
<keyword evidence="6 13" id="KW-0237">DNA synthesis</keyword>
<keyword evidence="5 13" id="KW-0846">Cobalamin</keyword>
<evidence type="ECO:0000256" key="2">
    <source>
        <dbReference type="ARBA" id="ARBA00007405"/>
    </source>
</evidence>
<comment type="similarity">
    <text evidence="2 13">Belongs to the ribonucleoside diphosphate reductase class-2 family.</text>
</comment>
<dbReference type="GO" id="GO:0000166">
    <property type="term" value="F:nucleotide binding"/>
    <property type="evidence" value="ECO:0007669"/>
    <property type="project" value="UniProtKB-KW"/>
</dbReference>
<dbReference type="Pfam" id="PF02867">
    <property type="entry name" value="Ribonuc_red_lgC"/>
    <property type="match status" value="1"/>
</dbReference>
<dbReference type="EC" id="1.17.4.1" evidence="3 13"/>
<dbReference type="RefSeq" id="WP_117299603.1">
    <property type="nucleotide sequence ID" value="NZ_QVQT02000003.1"/>
</dbReference>
<dbReference type="AlphaFoldDB" id="A0A372IQM6"/>
<dbReference type="InterPro" id="IPR013678">
    <property type="entry name" value="RNR_2_N"/>
</dbReference>
<evidence type="ECO:0000256" key="10">
    <source>
        <dbReference type="ARBA" id="ARBA00023285"/>
    </source>
</evidence>
<feature type="compositionally biased region" description="Low complexity" evidence="14">
    <location>
        <begin position="1074"/>
        <end position="1084"/>
    </location>
</feature>
<feature type="region of interest" description="Disordered" evidence="14">
    <location>
        <begin position="1"/>
        <end position="33"/>
    </location>
</feature>
<dbReference type="EMBL" id="QVQT01000003">
    <property type="protein sequence ID" value="RFU17188.1"/>
    <property type="molecule type" value="Genomic_DNA"/>
</dbReference>
<comment type="catalytic activity">
    <reaction evidence="12 13">
        <text>a 2'-deoxyribonucleoside 5'-diphosphate + [thioredoxin]-disulfide + H2O = a ribonucleoside 5'-diphosphate + [thioredoxin]-dithiol</text>
        <dbReference type="Rhea" id="RHEA:23252"/>
        <dbReference type="Rhea" id="RHEA-COMP:10698"/>
        <dbReference type="Rhea" id="RHEA-COMP:10700"/>
        <dbReference type="ChEBI" id="CHEBI:15377"/>
        <dbReference type="ChEBI" id="CHEBI:29950"/>
        <dbReference type="ChEBI" id="CHEBI:50058"/>
        <dbReference type="ChEBI" id="CHEBI:57930"/>
        <dbReference type="ChEBI" id="CHEBI:73316"/>
        <dbReference type="EC" id="1.17.4.1"/>
    </reaction>
</comment>
<evidence type="ECO:0000256" key="13">
    <source>
        <dbReference type="RuleBase" id="RU364064"/>
    </source>
</evidence>
<evidence type="ECO:0000256" key="4">
    <source>
        <dbReference type="ARBA" id="ARBA00014409"/>
    </source>
</evidence>
<dbReference type="InterPro" id="IPR024434">
    <property type="entry name" value="TSCPD_dom"/>
</dbReference>
<proteinExistence type="inferred from homology"/>
<evidence type="ECO:0000256" key="7">
    <source>
        <dbReference type="ARBA" id="ARBA00022741"/>
    </source>
</evidence>
<keyword evidence="10 13" id="KW-0170">Cobalt</keyword>
<protein>
    <recommendedName>
        <fullName evidence="4 13">Vitamin B12-dependent ribonucleotide reductase</fullName>
        <ecNumber evidence="3 13">1.17.4.1</ecNumber>
    </recommendedName>
</protein>
<reference evidence="18 19" key="1">
    <citation type="submission" date="2018-08" db="EMBL/GenBank/DDBJ databases">
        <title>Acidipila sp. 4G-K13, an acidobacterium isolated from forest soil.</title>
        <authorList>
            <person name="Gao Z.-H."/>
            <person name="Qiu L.-H."/>
        </authorList>
    </citation>
    <scope>NUCLEOTIDE SEQUENCE [LARGE SCALE GENOMIC DNA]</scope>
    <source>
        <strain evidence="18 19">4G-K13</strain>
    </source>
</reference>
<comment type="caution">
    <text evidence="18">The sequence shown here is derived from an EMBL/GenBank/DDBJ whole genome shotgun (WGS) entry which is preliminary data.</text>
</comment>
<gene>
    <name evidence="18" type="ORF">D0Y96_10915</name>
</gene>
<dbReference type="NCBIfam" id="NF005122">
    <property type="entry name" value="PRK06556.1"/>
    <property type="match status" value="1"/>
</dbReference>
<evidence type="ECO:0000256" key="3">
    <source>
        <dbReference type="ARBA" id="ARBA00012274"/>
    </source>
</evidence>